<keyword evidence="1" id="KW-0472">Membrane</keyword>
<name>A0ABR5ZMD1_9PROT</name>
<sequence>MINYDARIANDRSQKIISDGLEDGLSEDELKRKSREDDIKHNILKKRLLRKIQNSTVNVTVYTGAFSAFLISSTWVLNLILPEKWKWLSHDNQQELTSIVAIILSYTAGIFAKAGIKRDR</sequence>
<keyword evidence="1" id="KW-0812">Transmembrane</keyword>
<dbReference type="Proteomes" id="UP001516390">
    <property type="component" value="Unassembled WGS sequence"/>
</dbReference>
<organism evidence="2 3">
    <name type="scientific">Bombella favorum</name>
    <dbReference type="NCBI Taxonomy" id="2039164"/>
    <lineage>
        <taxon>Bacteria</taxon>
        <taxon>Pseudomonadati</taxon>
        <taxon>Pseudomonadota</taxon>
        <taxon>Alphaproteobacteria</taxon>
        <taxon>Acetobacterales</taxon>
        <taxon>Acetobacteraceae</taxon>
        <taxon>Bombella</taxon>
    </lineage>
</organism>
<evidence type="ECO:0008006" key="4">
    <source>
        <dbReference type="Google" id="ProtNLM"/>
    </source>
</evidence>
<keyword evidence="1" id="KW-1133">Transmembrane helix</keyword>
<gene>
    <name evidence="2" type="ORF">CPA57_04240</name>
</gene>
<protein>
    <recommendedName>
        <fullName evidence="4">Holin of 3TMs, for gene-transfer release</fullName>
    </recommendedName>
</protein>
<evidence type="ECO:0000256" key="1">
    <source>
        <dbReference type="SAM" id="Phobius"/>
    </source>
</evidence>
<proteinExistence type="predicted"/>
<feature type="transmembrane region" description="Helical" evidence="1">
    <location>
        <begin position="96"/>
        <end position="116"/>
    </location>
</feature>
<reference evidence="2 3" key="1">
    <citation type="submission" date="2017-09" db="EMBL/GenBank/DDBJ databases">
        <authorList>
            <person name="Jakob F."/>
        </authorList>
    </citation>
    <scope>NUCLEOTIDE SEQUENCE [LARGE SCALE GENOMIC DNA]</scope>
    <source>
        <strain evidence="2 3">TMW 2.1880</strain>
    </source>
</reference>
<dbReference type="RefSeq" id="WP_182081559.1">
    <property type="nucleotide sequence ID" value="NZ_NWUS01000001.1"/>
</dbReference>
<comment type="caution">
    <text evidence="2">The sequence shown here is derived from an EMBL/GenBank/DDBJ whole genome shotgun (WGS) entry which is preliminary data.</text>
</comment>
<dbReference type="EMBL" id="NWUS01000001">
    <property type="protein sequence ID" value="MBA5725486.1"/>
    <property type="molecule type" value="Genomic_DNA"/>
</dbReference>
<keyword evidence="3" id="KW-1185">Reference proteome</keyword>
<feature type="transmembrane region" description="Helical" evidence="1">
    <location>
        <begin position="55"/>
        <end position="76"/>
    </location>
</feature>
<accession>A0ABR5ZMD1</accession>
<evidence type="ECO:0000313" key="3">
    <source>
        <dbReference type="Proteomes" id="UP001516390"/>
    </source>
</evidence>
<evidence type="ECO:0000313" key="2">
    <source>
        <dbReference type="EMBL" id="MBA5725486.1"/>
    </source>
</evidence>